<gene>
    <name evidence="1" type="ORF">H9815_18340</name>
</gene>
<dbReference type="InterPro" id="IPR027417">
    <property type="entry name" value="P-loop_NTPase"/>
</dbReference>
<dbReference type="Gene3D" id="3.40.50.300">
    <property type="entry name" value="P-loop containing nucleotide triphosphate hydrolases"/>
    <property type="match status" value="1"/>
</dbReference>
<dbReference type="Pfam" id="PF13671">
    <property type="entry name" value="AAA_33"/>
    <property type="match status" value="1"/>
</dbReference>
<organism evidence="1 2">
    <name type="scientific">Candidatus Ruania gallistercoris</name>
    <dbReference type="NCBI Taxonomy" id="2838746"/>
    <lineage>
        <taxon>Bacteria</taxon>
        <taxon>Bacillati</taxon>
        <taxon>Actinomycetota</taxon>
        <taxon>Actinomycetes</taxon>
        <taxon>Micrococcales</taxon>
        <taxon>Ruaniaceae</taxon>
        <taxon>Ruania</taxon>
    </lineage>
</organism>
<protein>
    <submittedName>
        <fullName evidence="1">ATP-binding protein</fullName>
    </submittedName>
</protein>
<reference evidence="1" key="1">
    <citation type="journal article" date="2021" name="PeerJ">
        <title>Extensive microbial diversity within the chicken gut microbiome revealed by metagenomics and culture.</title>
        <authorList>
            <person name="Gilroy R."/>
            <person name="Ravi A."/>
            <person name="Getino M."/>
            <person name="Pursley I."/>
            <person name="Horton D.L."/>
            <person name="Alikhan N.F."/>
            <person name="Baker D."/>
            <person name="Gharbi K."/>
            <person name="Hall N."/>
            <person name="Watson M."/>
            <person name="Adriaenssens E.M."/>
            <person name="Foster-Nyarko E."/>
            <person name="Jarju S."/>
            <person name="Secka A."/>
            <person name="Antonio M."/>
            <person name="Oren A."/>
            <person name="Chaudhuri R.R."/>
            <person name="La Ragione R."/>
            <person name="Hildebrand F."/>
            <person name="Pallen M.J."/>
        </authorList>
    </citation>
    <scope>NUCLEOTIDE SEQUENCE</scope>
    <source>
        <strain evidence="1">ChiGjej4B4-7305</strain>
    </source>
</reference>
<keyword evidence="1" id="KW-0547">Nucleotide-binding</keyword>
<dbReference type="GO" id="GO:0005524">
    <property type="term" value="F:ATP binding"/>
    <property type="evidence" value="ECO:0007669"/>
    <property type="project" value="UniProtKB-KW"/>
</dbReference>
<evidence type="ECO:0000313" key="1">
    <source>
        <dbReference type="EMBL" id="HIZ37741.1"/>
    </source>
</evidence>
<dbReference type="SUPFAM" id="SSF52540">
    <property type="entry name" value="P-loop containing nucleoside triphosphate hydrolases"/>
    <property type="match status" value="1"/>
</dbReference>
<comment type="caution">
    <text evidence="1">The sequence shown here is derived from an EMBL/GenBank/DDBJ whole genome shotgun (WGS) entry which is preliminary data.</text>
</comment>
<evidence type="ECO:0000313" key="2">
    <source>
        <dbReference type="Proteomes" id="UP000824037"/>
    </source>
</evidence>
<dbReference type="EMBL" id="DXBY01000314">
    <property type="protein sequence ID" value="HIZ37741.1"/>
    <property type="molecule type" value="Genomic_DNA"/>
</dbReference>
<dbReference type="Proteomes" id="UP000824037">
    <property type="component" value="Unassembled WGS sequence"/>
</dbReference>
<reference evidence="1" key="2">
    <citation type="submission" date="2021-04" db="EMBL/GenBank/DDBJ databases">
        <authorList>
            <person name="Gilroy R."/>
        </authorList>
    </citation>
    <scope>NUCLEOTIDE SEQUENCE</scope>
    <source>
        <strain evidence="1">ChiGjej4B4-7305</strain>
    </source>
</reference>
<sequence>MVQLVLINGAPASGKSTLARMLAQEWPLALVLDLDSIRGSLGRWADDPAAAGHAARRLGLAMAQTHLRAGREVIVPQFLQRVDLVLALAEVCRQVGAEFVEVALVSDADDAARRFAARAGSAAANHRDAELLQDAPGAEPIEAMYAGMIAMLRTRPGTHLVRTRAGDVAGTYADLRRALA</sequence>
<accession>A0A9D2EI06</accession>
<keyword evidence="1" id="KW-0067">ATP-binding</keyword>
<proteinExistence type="predicted"/>
<dbReference type="AlphaFoldDB" id="A0A9D2EI06"/>
<name>A0A9D2EI06_9MICO</name>